<evidence type="ECO:0000256" key="1">
    <source>
        <dbReference type="ARBA" id="ARBA00022679"/>
    </source>
</evidence>
<evidence type="ECO:0000259" key="4">
    <source>
        <dbReference type="Pfam" id="PF00632"/>
    </source>
</evidence>
<evidence type="ECO:0000313" key="5">
    <source>
        <dbReference type="EMBL" id="KAK5855636.1"/>
    </source>
</evidence>
<name>A0AAN7X728_ELEMC</name>
<accession>A0AAN7X728</accession>
<dbReference type="Gene3D" id="3.90.1750.10">
    <property type="entry name" value="Hect, E3 ligase catalytic domains"/>
    <property type="match status" value="1"/>
</dbReference>
<dbReference type="AlphaFoldDB" id="A0AAN7X728"/>
<feature type="region of interest" description="Disordered" evidence="3">
    <location>
        <begin position="215"/>
        <end position="241"/>
    </location>
</feature>
<keyword evidence="2" id="KW-0833">Ubl conjugation pathway</keyword>
<evidence type="ECO:0000313" key="6">
    <source>
        <dbReference type="Proteomes" id="UP001346869"/>
    </source>
</evidence>
<dbReference type="Gene3D" id="3.30.2410.10">
    <property type="entry name" value="Hect, E3 ligase catalytic domain"/>
    <property type="match status" value="1"/>
</dbReference>
<reference evidence="5 6" key="1">
    <citation type="journal article" date="2023" name="Genes (Basel)">
        <title>Chromosome-Level Genome Assembly and Circadian Gene Repertoire of the Patagonia Blennie Eleginops maclovinus-The Closest Ancestral Proxy of Antarctic Cryonotothenioids.</title>
        <authorList>
            <person name="Cheng C.C."/>
            <person name="Rivera-Colon A.G."/>
            <person name="Minhas B.F."/>
            <person name="Wilson L."/>
            <person name="Rayamajhi N."/>
            <person name="Vargas-Chacoff L."/>
            <person name="Catchen J.M."/>
        </authorList>
    </citation>
    <scope>NUCLEOTIDE SEQUENCE [LARGE SCALE GENOMIC DNA]</scope>
    <source>
        <strain evidence="5">JMC-PN-2008</strain>
    </source>
</reference>
<organism evidence="5 6">
    <name type="scientific">Eleginops maclovinus</name>
    <name type="common">Patagonian blennie</name>
    <name type="synonym">Eleginus maclovinus</name>
    <dbReference type="NCBI Taxonomy" id="56733"/>
    <lineage>
        <taxon>Eukaryota</taxon>
        <taxon>Metazoa</taxon>
        <taxon>Chordata</taxon>
        <taxon>Craniata</taxon>
        <taxon>Vertebrata</taxon>
        <taxon>Euteleostomi</taxon>
        <taxon>Actinopterygii</taxon>
        <taxon>Neopterygii</taxon>
        <taxon>Teleostei</taxon>
        <taxon>Neoteleostei</taxon>
        <taxon>Acanthomorphata</taxon>
        <taxon>Eupercaria</taxon>
        <taxon>Perciformes</taxon>
        <taxon>Notothenioidei</taxon>
        <taxon>Eleginopidae</taxon>
        <taxon>Eleginops</taxon>
    </lineage>
</organism>
<dbReference type="InterPro" id="IPR000569">
    <property type="entry name" value="HECT_dom"/>
</dbReference>
<feature type="domain" description="HECT" evidence="4">
    <location>
        <begin position="382"/>
        <end position="628"/>
    </location>
</feature>
<dbReference type="EMBL" id="JAUZQC010000017">
    <property type="protein sequence ID" value="KAK5855636.1"/>
    <property type="molecule type" value="Genomic_DNA"/>
</dbReference>
<proteinExistence type="predicted"/>
<sequence length="641" mass="72627">MSAEDELELETFLQRRQIPDNVLHKLKNDKIDVHVITLMSDEELEQYINTYGDRVALRAFCRQRTLTNSSESVKSALMDRVRGKIEGRTSINIDTARRPIGNRYAEKDTRRVEIGWLHVLKGECHQVRTKGGGGTRHLSVEKTVTVAELPEIGKDLFFPDGHSAKGPIGKFEFDLRDFSQKSLPLDCTVNQLYEKTKLRMLRVYTCSRDKDSSIVLSDASSDDERPVKTGEPTRQSTTDQCSHEVDSPLALAINVSLEDFEAQFGSISADIGEDSTLLWNPCDLNNIQHSSLNDGPASSNSLTASPDQSEKEVLYVELRRVNIVHDVLNVFMEPRVLNVNLKMELINEKAVDSDGVSREVYSAFWEHFLEQCEGEEERVPRLRPDYSEKEWKAVGRVWLKGYLDHGIMPIRLSPAFVLACCQGVSSVDEELLMTSFARFLSVTETLCIEKAMQGNMDESDEEELLDLFSRMGAHCLPCKENLRATILTMAHKGLLQEPKFIIDCFQSSIHTALPTPITKGRLMELYESKRPTNRKVAQMIKPSNETLNTQEQAALNHLLRYVRSIDQKKLETFLRFCTGSTVLCKDKIEVTFNKLCGLSRRPVAHTCGAVLELPCTYSTYPEFRQEFDCVLSGDCFTMDIV</sequence>
<dbReference type="Pfam" id="PF00632">
    <property type="entry name" value="HECT"/>
    <property type="match status" value="1"/>
</dbReference>
<dbReference type="SUPFAM" id="SSF56204">
    <property type="entry name" value="Hect, E3 ligase catalytic domain"/>
    <property type="match status" value="1"/>
</dbReference>
<dbReference type="GO" id="GO:0004842">
    <property type="term" value="F:ubiquitin-protein transferase activity"/>
    <property type="evidence" value="ECO:0007669"/>
    <property type="project" value="InterPro"/>
</dbReference>
<protein>
    <recommendedName>
        <fullName evidence="4">HECT domain-containing protein</fullName>
    </recommendedName>
</protein>
<evidence type="ECO:0000256" key="3">
    <source>
        <dbReference type="SAM" id="MobiDB-lite"/>
    </source>
</evidence>
<comment type="caution">
    <text evidence="5">The sequence shown here is derived from an EMBL/GenBank/DDBJ whole genome shotgun (WGS) entry which is preliminary data.</text>
</comment>
<reference evidence="5 6" key="2">
    <citation type="journal article" date="2023" name="Mol. Biol. Evol.">
        <title>Genomics of Secondarily Temperate Adaptation in the Only Non-Antarctic Icefish.</title>
        <authorList>
            <person name="Rivera-Colon A.G."/>
            <person name="Rayamajhi N."/>
            <person name="Minhas B.F."/>
            <person name="Madrigal G."/>
            <person name="Bilyk K.T."/>
            <person name="Yoon V."/>
            <person name="Hune M."/>
            <person name="Gregory S."/>
            <person name="Cheng C.H.C."/>
            <person name="Catchen J.M."/>
        </authorList>
    </citation>
    <scope>NUCLEOTIDE SEQUENCE [LARGE SCALE GENOMIC DNA]</scope>
    <source>
        <strain evidence="5">JMC-PN-2008</strain>
    </source>
</reference>
<dbReference type="InterPro" id="IPR035983">
    <property type="entry name" value="Hect_E3_ubiquitin_ligase"/>
</dbReference>
<keyword evidence="6" id="KW-1185">Reference proteome</keyword>
<evidence type="ECO:0000256" key="2">
    <source>
        <dbReference type="ARBA" id="ARBA00022786"/>
    </source>
</evidence>
<keyword evidence="1" id="KW-0808">Transferase</keyword>
<gene>
    <name evidence="5" type="ORF">PBY51_007296</name>
</gene>
<dbReference type="Proteomes" id="UP001346869">
    <property type="component" value="Unassembled WGS sequence"/>
</dbReference>